<accession>A0ABQ3X6Q3</accession>
<reference evidence="1 2" key="1">
    <citation type="submission" date="2021-01" db="EMBL/GenBank/DDBJ databases">
        <title>Whole genome shotgun sequence of Actinoplanes couchii NBRC 106145.</title>
        <authorList>
            <person name="Komaki H."/>
            <person name="Tamura T."/>
        </authorList>
    </citation>
    <scope>NUCLEOTIDE SEQUENCE [LARGE SCALE GENOMIC DNA]</scope>
    <source>
        <strain evidence="1 2">NBRC 106145</strain>
    </source>
</reference>
<evidence type="ECO:0000313" key="1">
    <source>
        <dbReference type="EMBL" id="GID54187.1"/>
    </source>
</evidence>
<proteinExistence type="predicted"/>
<gene>
    <name evidence="1" type="ORF">Aco03nite_025910</name>
</gene>
<dbReference type="RefSeq" id="WP_203795295.1">
    <property type="nucleotide sequence ID" value="NZ_BAAAQE010000035.1"/>
</dbReference>
<comment type="caution">
    <text evidence="1">The sequence shown here is derived from an EMBL/GenBank/DDBJ whole genome shotgun (WGS) entry which is preliminary data.</text>
</comment>
<keyword evidence="2" id="KW-1185">Reference proteome</keyword>
<dbReference type="Proteomes" id="UP000612282">
    <property type="component" value="Unassembled WGS sequence"/>
</dbReference>
<dbReference type="EMBL" id="BOMG01000039">
    <property type="protein sequence ID" value="GID54187.1"/>
    <property type="molecule type" value="Genomic_DNA"/>
</dbReference>
<name>A0ABQ3X6Q3_9ACTN</name>
<sequence>MAQDPDTYAIWGDWDLQQFKVQVARWRSTTPPPPDEVVTVVDHWWRRLKQPLEWTGAQRVSSENDPGRNLRWMWVPDAHWLDESVGYFRTQCYFRTFENVRPPRLVCAEFRTVQAMPPFLRTP</sequence>
<protein>
    <submittedName>
        <fullName evidence="1">Uncharacterized protein</fullName>
    </submittedName>
</protein>
<evidence type="ECO:0000313" key="2">
    <source>
        <dbReference type="Proteomes" id="UP000612282"/>
    </source>
</evidence>
<organism evidence="1 2">
    <name type="scientific">Actinoplanes couchii</name>
    <dbReference type="NCBI Taxonomy" id="403638"/>
    <lineage>
        <taxon>Bacteria</taxon>
        <taxon>Bacillati</taxon>
        <taxon>Actinomycetota</taxon>
        <taxon>Actinomycetes</taxon>
        <taxon>Micromonosporales</taxon>
        <taxon>Micromonosporaceae</taxon>
        <taxon>Actinoplanes</taxon>
    </lineage>
</organism>